<organism evidence="2 3">
    <name type="scientific">Aphis glycines</name>
    <name type="common">Soybean aphid</name>
    <dbReference type="NCBI Taxonomy" id="307491"/>
    <lineage>
        <taxon>Eukaryota</taxon>
        <taxon>Metazoa</taxon>
        <taxon>Ecdysozoa</taxon>
        <taxon>Arthropoda</taxon>
        <taxon>Hexapoda</taxon>
        <taxon>Insecta</taxon>
        <taxon>Pterygota</taxon>
        <taxon>Neoptera</taxon>
        <taxon>Paraneoptera</taxon>
        <taxon>Hemiptera</taxon>
        <taxon>Sternorrhyncha</taxon>
        <taxon>Aphidomorpha</taxon>
        <taxon>Aphidoidea</taxon>
        <taxon>Aphididae</taxon>
        <taxon>Aphidini</taxon>
        <taxon>Aphis</taxon>
        <taxon>Aphis</taxon>
    </lineage>
</organism>
<dbReference type="Proteomes" id="UP000475862">
    <property type="component" value="Unassembled WGS sequence"/>
</dbReference>
<evidence type="ECO:0000256" key="1">
    <source>
        <dbReference type="SAM" id="Phobius"/>
    </source>
</evidence>
<gene>
    <name evidence="2" type="ORF">AGLY_009413</name>
</gene>
<sequence>MFHDRDRGIIGLCGVTGILYSVIGRFTIPADTRGDHVRYRMSPWSYAGIPDATEEYEIDTVILKFFVEYKSEIHKFLHVLNMDILCPVTNSVRFFITSLETFLFCGGNRQHICRYLSRWFYFLYYLQYLAFALPTISNMRQVVDYAYNTDILFIFTLTIQNILFHITLIEYWNSN</sequence>
<proteinExistence type="predicted"/>
<name>A0A6G0THS2_APHGL</name>
<comment type="caution">
    <text evidence="2">The sequence shown here is derived from an EMBL/GenBank/DDBJ whole genome shotgun (WGS) entry which is preliminary data.</text>
</comment>
<keyword evidence="1" id="KW-1133">Transmembrane helix</keyword>
<protein>
    <submittedName>
        <fullName evidence="2">Uncharacterized protein</fullName>
    </submittedName>
</protein>
<keyword evidence="1" id="KW-0812">Transmembrane</keyword>
<keyword evidence="1" id="KW-0472">Membrane</keyword>
<keyword evidence="3" id="KW-1185">Reference proteome</keyword>
<accession>A0A6G0THS2</accession>
<reference evidence="2 3" key="1">
    <citation type="submission" date="2019-08" db="EMBL/GenBank/DDBJ databases">
        <title>The genome of the soybean aphid Biotype 1, its phylome, world population structure and adaptation to the North American continent.</title>
        <authorList>
            <person name="Giordano R."/>
            <person name="Donthu R.K."/>
            <person name="Hernandez A.G."/>
            <person name="Wright C.L."/>
            <person name="Zimin A.V."/>
        </authorList>
    </citation>
    <scope>NUCLEOTIDE SEQUENCE [LARGE SCALE GENOMIC DNA]</scope>
    <source>
        <tissue evidence="2">Whole aphids</tissue>
    </source>
</reference>
<evidence type="ECO:0000313" key="2">
    <source>
        <dbReference type="EMBL" id="KAE9532985.1"/>
    </source>
</evidence>
<dbReference type="AlphaFoldDB" id="A0A6G0THS2"/>
<evidence type="ECO:0000313" key="3">
    <source>
        <dbReference type="Proteomes" id="UP000475862"/>
    </source>
</evidence>
<dbReference type="EMBL" id="VYZN01000037">
    <property type="protein sequence ID" value="KAE9532985.1"/>
    <property type="molecule type" value="Genomic_DNA"/>
</dbReference>
<feature type="transmembrane region" description="Helical" evidence="1">
    <location>
        <begin position="119"/>
        <end position="139"/>
    </location>
</feature>
<feature type="transmembrane region" description="Helical" evidence="1">
    <location>
        <begin position="151"/>
        <end position="172"/>
    </location>
</feature>